<keyword evidence="11" id="KW-1133">Transmembrane helix</keyword>
<evidence type="ECO:0000256" key="5">
    <source>
        <dbReference type="ARBA" id="ARBA00022475"/>
    </source>
</evidence>
<evidence type="ECO:0000256" key="11">
    <source>
        <dbReference type="SAM" id="Phobius"/>
    </source>
</evidence>
<evidence type="ECO:0000256" key="2">
    <source>
        <dbReference type="ARBA" id="ARBA00004613"/>
    </source>
</evidence>
<accession>A0A514C8W2</accession>
<feature type="transmembrane region" description="Helical" evidence="11">
    <location>
        <begin position="141"/>
        <end position="160"/>
    </location>
</feature>
<comment type="subcellular location">
    <subcellularLocation>
        <location evidence="1">Cell inner membrane</location>
        <topology evidence="1">Multi-pass membrane protein</topology>
    </subcellularLocation>
    <subcellularLocation>
        <location evidence="2">Secreted</location>
    </subcellularLocation>
</comment>
<comment type="similarity">
    <text evidence="3">Belongs to the TraA family.</text>
</comment>
<protein>
    <recommendedName>
        <fullName evidence="4">Pilin</fullName>
    </recommendedName>
</protein>
<dbReference type="GO" id="GO:0005576">
    <property type="term" value="C:extracellular region"/>
    <property type="evidence" value="ECO:0007669"/>
    <property type="project" value="UniProtKB-SubCell"/>
</dbReference>
<evidence type="ECO:0000256" key="4">
    <source>
        <dbReference type="ARBA" id="ARBA00018586"/>
    </source>
</evidence>
<evidence type="ECO:0000256" key="10">
    <source>
        <dbReference type="ARBA" id="ARBA00026027"/>
    </source>
</evidence>
<dbReference type="InterPro" id="IPR008873">
    <property type="entry name" value="TraA"/>
</dbReference>
<geneLocation type="plasmid" evidence="12">
    <name>pMM1L5</name>
</geneLocation>
<keyword evidence="8" id="KW-0184">Conjugation</keyword>
<evidence type="ECO:0000256" key="9">
    <source>
        <dbReference type="ARBA" id="ARBA00023136"/>
    </source>
</evidence>
<keyword evidence="9 11" id="KW-0472">Membrane</keyword>
<dbReference type="AlphaFoldDB" id="A0A514C8W2"/>
<evidence type="ECO:0000256" key="1">
    <source>
        <dbReference type="ARBA" id="ARBA00004429"/>
    </source>
</evidence>
<sequence>MFHGIFLFTPYTGNMPGNIARTMTVIIIPSSFFQCTQKELTMSEISVMNNNAAVPAVKKGLFSRALAAVNNKTAKTLFRYVAAPLALWLAARGVANAEDLTAAGKQDAADTFGENSTMMYYFMIAEVILVFILYLRNHNPATFLLIPVFIVVTKIIFSIISSRSGG</sequence>
<evidence type="ECO:0000313" key="12">
    <source>
        <dbReference type="EMBL" id="QDH76113.1"/>
    </source>
</evidence>
<comment type="subunit">
    <text evidence="10">Monomer. Interacts with itself to form filaments; also interacts with TraQ.</text>
</comment>
<keyword evidence="12" id="KW-0614">Plasmid</keyword>
<keyword evidence="7" id="KW-0964">Secreted</keyword>
<name>A0A514C8W2_MORMO</name>
<dbReference type="Pfam" id="PF05513">
    <property type="entry name" value="TraA"/>
    <property type="match status" value="1"/>
</dbReference>
<dbReference type="GO" id="GO:0005886">
    <property type="term" value="C:plasma membrane"/>
    <property type="evidence" value="ECO:0007669"/>
    <property type="project" value="UniProtKB-SubCell"/>
</dbReference>
<evidence type="ECO:0000256" key="7">
    <source>
        <dbReference type="ARBA" id="ARBA00022525"/>
    </source>
</evidence>
<keyword evidence="5" id="KW-1003">Cell membrane</keyword>
<keyword evidence="6" id="KW-0997">Cell inner membrane</keyword>
<keyword evidence="11" id="KW-0812">Transmembrane</keyword>
<dbReference type="EMBL" id="MK851048">
    <property type="protein sequence ID" value="QDH76113.1"/>
    <property type="molecule type" value="Genomic_DNA"/>
</dbReference>
<proteinExistence type="inferred from homology"/>
<evidence type="ECO:0000256" key="6">
    <source>
        <dbReference type="ARBA" id="ARBA00022519"/>
    </source>
</evidence>
<evidence type="ECO:0000256" key="3">
    <source>
        <dbReference type="ARBA" id="ARBA00009586"/>
    </source>
</evidence>
<reference evidence="12" key="1">
    <citation type="submission" date="2019-04" db="EMBL/GenBank/DDBJ databases">
        <authorList>
            <person name="Hu G."/>
            <person name="Luo X."/>
        </authorList>
    </citation>
    <scope>NUCLEOTIDE SEQUENCE</scope>
    <source>
        <strain evidence="12">MM1L5</strain>
        <plasmid evidence="12">pMM1L5</plasmid>
    </source>
</reference>
<evidence type="ECO:0000256" key="8">
    <source>
        <dbReference type="ARBA" id="ARBA00022971"/>
    </source>
</evidence>
<organism evidence="12">
    <name type="scientific">Morganella morganii</name>
    <name type="common">Proteus morganii</name>
    <dbReference type="NCBI Taxonomy" id="582"/>
    <lineage>
        <taxon>Bacteria</taxon>
        <taxon>Pseudomonadati</taxon>
        <taxon>Pseudomonadota</taxon>
        <taxon>Gammaproteobacteria</taxon>
        <taxon>Enterobacterales</taxon>
        <taxon>Morganellaceae</taxon>
        <taxon>Morganella</taxon>
    </lineage>
</organism>
<feature type="transmembrane region" description="Helical" evidence="11">
    <location>
        <begin position="118"/>
        <end position="135"/>
    </location>
</feature>